<dbReference type="RefSeq" id="WP_164029506.1">
    <property type="nucleotide sequence ID" value="NZ_JAABOQ010000001.1"/>
</dbReference>
<sequence>MDKEALFWPIQLEYMSKYIGLASFVIGTLFFTAYLTAPSDEVFRLGLLFVLGAVIVNSTMVFLLFIGAFLFKPYTQRLLKTALAILINIPIAISYVWILFN</sequence>
<feature type="transmembrane region" description="Helical" evidence="1">
    <location>
        <begin position="43"/>
        <end position="71"/>
    </location>
</feature>
<dbReference type="EMBL" id="JAABOQ010000001">
    <property type="protein sequence ID" value="NER16260.1"/>
    <property type="molecule type" value="Genomic_DNA"/>
</dbReference>
<keyword evidence="1" id="KW-0472">Membrane</keyword>
<keyword evidence="1" id="KW-0812">Transmembrane</keyword>
<accession>A0A6M0CQR0</accession>
<comment type="caution">
    <text evidence="2">The sequence shown here is derived from an EMBL/GenBank/DDBJ whole genome shotgun (WGS) entry which is preliminary data.</text>
</comment>
<keyword evidence="3" id="KW-1185">Reference proteome</keyword>
<organism evidence="2 3">
    <name type="scientific">Spongiivirga citrea</name>
    <dbReference type="NCBI Taxonomy" id="1481457"/>
    <lineage>
        <taxon>Bacteria</taxon>
        <taxon>Pseudomonadati</taxon>
        <taxon>Bacteroidota</taxon>
        <taxon>Flavobacteriia</taxon>
        <taxon>Flavobacteriales</taxon>
        <taxon>Flavobacteriaceae</taxon>
        <taxon>Spongiivirga</taxon>
    </lineage>
</organism>
<feature type="transmembrane region" description="Helical" evidence="1">
    <location>
        <begin position="78"/>
        <end position="100"/>
    </location>
</feature>
<keyword evidence="1" id="KW-1133">Transmembrane helix</keyword>
<evidence type="ECO:0000313" key="3">
    <source>
        <dbReference type="Proteomes" id="UP000474296"/>
    </source>
</evidence>
<gene>
    <name evidence="2" type="ORF">GWK10_03505</name>
</gene>
<dbReference type="Proteomes" id="UP000474296">
    <property type="component" value="Unassembled WGS sequence"/>
</dbReference>
<dbReference type="AlphaFoldDB" id="A0A6M0CQR0"/>
<reference evidence="2 3" key="1">
    <citation type="submission" date="2020-01" db="EMBL/GenBank/DDBJ databases">
        <title>Spongiivirga citrea KCTC 32990T.</title>
        <authorList>
            <person name="Wang G."/>
        </authorList>
    </citation>
    <scope>NUCLEOTIDE SEQUENCE [LARGE SCALE GENOMIC DNA]</scope>
    <source>
        <strain evidence="2 3">KCTC 32990</strain>
    </source>
</reference>
<protein>
    <submittedName>
        <fullName evidence="2">Uncharacterized protein</fullName>
    </submittedName>
</protein>
<evidence type="ECO:0000256" key="1">
    <source>
        <dbReference type="SAM" id="Phobius"/>
    </source>
</evidence>
<evidence type="ECO:0000313" key="2">
    <source>
        <dbReference type="EMBL" id="NER16260.1"/>
    </source>
</evidence>
<name>A0A6M0CQR0_9FLAO</name>
<proteinExistence type="predicted"/>
<feature type="transmembrane region" description="Helical" evidence="1">
    <location>
        <begin position="18"/>
        <end position="37"/>
    </location>
</feature>